<comment type="caution">
    <text evidence="3">The sequence shown here is derived from an EMBL/GenBank/DDBJ whole genome shotgun (WGS) entry which is preliminary data.</text>
</comment>
<gene>
    <name evidence="3" type="ORF">WA026_005684</name>
</gene>
<sequence>MLVKDARIIWNSLKGIICVYKPADVKCSHVRHAILYKICSGLNDMQCRPPIDRVEILGPRYQLEDLHCSWANYLGTHTSGVLLLGLRTATKMAKYIRENKPTRAYRVKGVLGSATDTAYKDGKTVERTTWKHVKYVHIETLLSSMQASHQRKMFELCGVDIRSQTAYELAIQGPIRPTNSKIPVLYGIKCVHFEPPDFTLEIQCINENEMYLKSIIHEIGMKLHSSAHCTGLQCIRHSCFSLDDALLRKHWTLQDIVTNMERCNKIIKENKMDKKQEYASLQKIRTVQ</sequence>
<dbReference type="AlphaFoldDB" id="A0AAW1TX46"/>
<evidence type="ECO:0000259" key="2">
    <source>
        <dbReference type="Pfam" id="PF01509"/>
    </source>
</evidence>
<dbReference type="GO" id="GO:0001522">
    <property type="term" value="P:pseudouridine synthesis"/>
    <property type="evidence" value="ECO:0007669"/>
    <property type="project" value="InterPro"/>
</dbReference>
<proteinExistence type="inferred from homology"/>
<reference evidence="3 4" key="1">
    <citation type="submission" date="2023-03" db="EMBL/GenBank/DDBJ databases">
        <title>Genome insight into feeding habits of ladybird beetles.</title>
        <authorList>
            <person name="Li H.-S."/>
            <person name="Huang Y.-H."/>
            <person name="Pang H."/>
        </authorList>
    </citation>
    <scope>NUCLEOTIDE SEQUENCE [LARGE SCALE GENOMIC DNA]</scope>
    <source>
        <strain evidence="3">SYSU_2023b</strain>
        <tissue evidence="3">Whole body</tissue>
    </source>
</reference>
<organism evidence="3 4">
    <name type="scientific">Henosepilachna vigintioctopunctata</name>
    <dbReference type="NCBI Taxonomy" id="420089"/>
    <lineage>
        <taxon>Eukaryota</taxon>
        <taxon>Metazoa</taxon>
        <taxon>Ecdysozoa</taxon>
        <taxon>Arthropoda</taxon>
        <taxon>Hexapoda</taxon>
        <taxon>Insecta</taxon>
        <taxon>Pterygota</taxon>
        <taxon>Neoptera</taxon>
        <taxon>Endopterygota</taxon>
        <taxon>Coleoptera</taxon>
        <taxon>Polyphaga</taxon>
        <taxon>Cucujiformia</taxon>
        <taxon>Coccinelloidea</taxon>
        <taxon>Coccinellidae</taxon>
        <taxon>Epilachninae</taxon>
        <taxon>Epilachnini</taxon>
        <taxon>Henosepilachna</taxon>
    </lineage>
</organism>
<dbReference type="PANTHER" id="PTHR13195:SF0">
    <property type="entry name" value="PSEUDOURIDYLATE SYNTHASE TRUB2, MITOCHONDRIAL"/>
    <property type="match status" value="1"/>
</dbReference>
<dbReference type="Pfam" id="PF01509">
    <property type="entry name" value="TruB_N"/>
    <property type="match status" value="1"/>
</dbReference>
<keyword evidence="4" id="KW-1185">Reference proteome</keyword>
<accession>A0AAW1TX46</accession>
<dbReference type="GO" id="GO:0003723">
    <property type="term" value="F:RNA binding"/>
    <property type="evidence" value="ECO:0007669"/>
    <property type="project" value="InterPro"/>
</dbReference>
<evidence type="ECO:0000313" key="4">
    <source>
        <dbReference type="Proteomes" id="UP001431783"/>
    </source>
</evidence>
<dbReference type="InterPro" id="IPR002501">
    <property type="entry name" value="PsdUridine_synth_N"/>
</dbReference>
<evidence type="ECO:0000313" key="3">
    <source>
        <dbReference type="EMBL" id="KAK9874870.1"/>
    </source>
</evidence>
<protein>
    <recommendedName>
        <fullName evidence="2">Pseudouridine synthase II N-terminal domain-containing protein</fullName>
    </recommendedName>
</protein>
<evidence type="ECO:0000256" key="1">
    <source>
        <dbReference type="ARBA" id="ARBA00008999"/>
    </source>
</evidence>
<dbReference type="EMBL" id="JARQZJ010000032">
    <property type="protein sequence ID" value="KAK9874870.1"/>
    <property type="molecule type" value="Genomic_DNA"/>
</dbReference>
<dbReference type="PANTHER" id="PTHR13195">
    <property type="entry name" value="PSEUDOURIDINE SYNTHASE-RELATED"/>
    <property type="match status" value="1"/>
</dbReference>
<dbReference type="GO" id="GO:0009982">
    <property type="term" value="F:pseudouridine synthase activity"/>
    <property type="evidence" value="ECO:0007669"/>
    <property type="project" value="InterPro"/>
</dbReference>
<feature type="domain" description="Pseudouridine synthase II N-terminal" evidence="2">
    <location>
        <begin position="76"/>
        <end position="206"/>
    </location>
</feature>
<dbReference type="GO" id="GO:0006396">
    <property type="term" value="P:RNA processing"/>
    <property type="evidence" value="ECO:0007669"/>
    <property type="project" value="InterPro"/>
</dbReference>
<dbReference type="Gene3D" id="3.30.2350.10">
    <property type="entry name" value="Pseudouridine synthase"/>
    <property type="match status" value="1"/>
</dbReference>
<dbReference type="InterPro" id="IPR039048">
    <property type="entry name" value="Trub2"/>
</dbReference>
<name>A0AAW1TX46_9CUCU</name>
<comment type="similarity">
    <text evidence="1">Belongs to the pseudouridine synthase TruB family.</text>
</comment>
<dbReference type="Proteomes" id="UP001431783">
    <property type="component" value="Unassembled WGS sequence"/>
</dbReference>
<dbReference type="InterPro" id="IPR020103">
    <property type="entry name" value="PsdUridine_synth_cat_dom_sf"/>
</dbReference>
<dbReference type="SUPFAM" id="SSF55120">
    <property type="entry name" value="Pseudouridine synthase"/>
    <property type="match status" value="1"/>
</dbReference>